<dbReference type="SUPFAM" id="SSF46689">
    <property type="entry name" value="Homeodomain-like"/>
    <property type="match status" value="2"/>
</dbReference>
<evidence type="ECO:0000259" key="14">
    <source>
        <dbReference type="PROSITE" id="PS50934"/>
    </source>
</evidence>
<feature type="compositionally biased region" description="Basic and acidic residues" evidence="11">
    <location>
        <begin position="481"/>
        <end position="492"/>
    </location>
</feature>
<keyword evidence="5 9" id="KW-0805">Transcription regulation</keyword>
<dbReference type="Pfam" id="PF25299">
    <property type="entry name" value="ZZ_ADA2"/>
    <property type="match status" value="1"/>
</dbReference>
<keyword evidence="6" id="KW-0238">DNA-binding</keyword>
<dbReference type="PROSITE" id="PS50135">
    <property type="entry name" value="ZF_ZZ_2"/>
    <property type="match status" value="1"/>
</dbReference>
<dbReference type="Gene3D" id="1.10.10.60">
    <property type="entry name" value="Homeodomain-like"/>
    <property type="match status" value="1"/>
</dbReference>
<dbReference type="PROSITE" id="PS50090">
    <property type="entry name" value="MYB_LIKE"/>
    <property type="match status" value="1"/>
</dbReference>
<dbReference type="GO" id="GO:0005634">
    <property type="term" value="C:nucleus"/>
    <property type="evidence" value="ECO:0007669"/>
    <property type="project" value="UniProtKB-SubCell"/>
</dbReference>
<accession>A0A2G5CAM6</accession>
<dbReference type="InterPro" id="IPR009057">
    <property type="entry name" value="Homeodomain-like_sf"/>
</dbReference>
<dbReference type="InterPro" id="IPR055141">
    <property type="entry name" value="TADA2A_B-like_dom"/>
</dbReference>
<evidence type="ECO:0000259" key="16">
    <source>
        <dbReference type="PROSITE" id="PS51294"/>
    </source>
</evidence>
<dbReference type="InterPro" id="IPR016827">
    <property type="entry name" value="Ada2/TADA2"/>
</dbReference>
<keyword evidence="4" id="KW-0862">Zinc</keyword>
<evidence type="ECO:0000256" key="9">
    <source>
        <dbReference type="PIRNR" id="PIRNR025024"/>
    </source>
</evidence>
<dbReference type="InterPro" id="IPR001005">
    <property type="entry name" value="SANT/Myb"/>
</dbReference>
<dbReference type="PANTHER" id="PTHR12374:SF20">
    <property type="entry name" value="TRANSCRIPTIONAL ADAPTER 2-ALPHA"/>
    <property type="match status" value="1"/>
</dbReference>
<dbReference type="PROSITE" id="PS50934">
    <property type="entry name" value="SWIRM"/>
    <property type="match status" value="1"/>
</dbReference>
<keyword evidence="8 9" id="KW-0539">Nucleus</keyword>
<dbReference type="FunFam" id="1.10.10.60:FF:000115">
    <property type="entry name" value="Transcriptional adapter 2"/>
    <property type="match status" value="1"/>
</dbReference>
<dbReference type="PIRSF" id="PIRSF025024">
    <property type="entry name" value="Transcriptional_adaptor_2"/>
    <property type="match status" value="1"/>
</dbReference>
<dbReference type="InterPro" id="IPR036388">
    <property type="entry name" value="WH-like_DNA-bd_sf"/>
</dbReference>
<evidence type="ECO:0000256" key="10">
    <source>
        <dbReference type="PROSITE-ProRule" id="PRU00228"/>
    </source>
</evidence>
<dbReference type="InterPro" id="IPR017930">
    <property type="entry name" value="Myb_dom"/>
</dbReference>
<keyword evidence="18" id="KW-1185">Reference proteome</keyword>
<evidence type="ECO:0000259" key="12">
    <source>
        <dbReference type="PROSITE" id="PS50090"/>
    </source>
</evidence>
<evidence type="ECO:0000313" key="18">
    <source>
        <dbReference type="Proteomes" id="UP000230069"/>
    </source>
</evidence>
<dbReference type="InterPro" id="IPR007526">
    <property type="entry name" value="SWIRM"/>
</dbReference>
<dbReference type="EMBL" id="KZ305089">
    <property type="protein sequence ID" value="PIA28310.1"/>
    <property type="molecule type" value="Genomic_DNA"/>
</dbReference>
<dbReference type="GO" id="GO:0003713">
    <property type="term" value="F:transcription coactivator activity"/>
    <property type="evidence" value="ECO:0007669"/>
    <property type="project" value="InterPro"/>
</dbReference>
<proteinExistence type="predicted"/>
<dbReference type="Pfam" id="PF22941">
    <property type="entry name" value="TADA2A-like_3rd"/>
    <property type="match status" value="1"/>
</dbReference>
<dbReference type="Gene3D" id="3.30.60.90">
    <property type="match status" value="1"/>
</dbReference>
<evidence type="ECO:0000256" key="1">
    <source>
        <dbReference type="ARBA" id="ARBA00004123"/>
    </source>
</evidence>
<dbReference type="PROSITE" id="PS01357">
    <property type="entry name" value="ZF_ZZ_1"/>
    <property type="match status" value="1"/>
</dbReference>
<dbReference type="InterPro" id="IPR043145">
    <property type="entry name" value="Znf_ZZ_sf"/>
</dbReference>
<dbReference type="InterPro" id="IPR017884">
    <property type="entry name" value="SANT_dom"/>
</dbReference>
<organism evidence="17 18">
    <name type="scientific">Aquilegia coerulea</name>
    <name type="common">Rocky mountain columbine</name>
    <dbReference type="NCBI Taxonomy" id="218851"/>
    <lineage>
        <taxon>Eukaryota</taxon>
        <taxon>Viridiplantae</taxon>
        <taxon>Streptophyta</taxon>
        <taxon>Embryophyta</taxon>
        <taxon>Tracheophyta</taxon>
        <taxon>Spermatophyta</taxon>
        <taxon>Magnoliopsida</taxon>
        <taxon>Ranunculales</taxon>
        <taxon>Ranunculaceae</taxon>
        <taxon>Thalictroideae</taxon>
        <taxon>Aquilegia</taxon>
    </lineage>
</organism>
<evidence type="ECO:0000256" key="5">
    <source>
        <dbReference type="ARBA" id="ARBA00023015"/>
    </source>
</evidence>
<feature type="domain" description="HTH myb-type" evidence="16">
    <location>
        <begin position="125"/>
        <end position="172"/>
    </location>
</feature>
<evidence type="ECO:0000259" key="13">
    <source>
        <dbReference type="PROSITE" id="PS50135"/>
    </source>
</evidence>
<dbReference type="STRING" id="218851.A0A2G5CAM6"/>
<dbReference type="FunFam" id="1.10.10.10:FF:000087">
    <property type="entry name" value="Transcriptional adapter 2"/>
    <property type="match status" value="1"/>
</dbReference>
<protein>
    <recommendedName>
        <fullName evidence="9">Transcriptional adapter</fullName>
    </recommendedName>
</protein>
<dbReference type="Pfam" id="PF00249">
    <property type="entry name" value="Myb_DNA-binding"/>
    <property type="match status" value="1"/>
</dbReference>
<dbReference type="FunFam" id="3.30.60.90:FF:000013">
    <property type="entry name" value="Transcriptional adapter"/>
    <property type="match status" value="1"/>
</dbReference>
<keyword evidence="7 9" id="KW-0804">Transcription</keyword>
<sequence>MNAHEHMHLPFGQIVKRIMERSRCALAATPDRTRKTTVAASSSKQTAVGSASADSKKVEGKKALYHCNYCTKDISGKIRIKCAICPDFDLCVECFSVGAELTPHKSDHPYQVMDNLSFPLISPDWNADEEILLLEAVEMYGLGDWEEIAEHVGTKSKAQCNEHYTSFYLNSPHFPLPDMSHVTGKNRKELPSSVEGHTENNKELSTLGELRLMEPLYHSGFRTGKPALSPSRFNWFGAGFRNISAAEGTVKKASGMDQIKHGRGFPNVKDSLVVPSIGFGGKKPELSSEEKPSLLELSGYNPKRNEFDPEYDTDAEKSIANLEFKDTDTEAEHELKLQMLHAYNRRLDERKRRKDFVLERNLLYPDPLAKDLSPQEKVLYDQYNVFMRFHSKEEHEELIKTVIGEHRMRKEFEERKEAQEAGSHASAEADKYFEHKRKKIAEESSCEMKGSGKVLQRVSPLNGVPDGSALGSVKEPTTVDCRPKDSSSSNDRHAFALSTDDWGDITGLPGFSLLSEAEKRLCYETKILPSRYLKLQEVISVEFFTGNITKKSDAHRFFEEDPNKVDRVYDMLVRKGIALP</sequence>
<dbReference type="PANTHER" id="PTHR12374">
    <property type="entry name" value="TRANSCRIPTIONAL ADAPTOR 2 ADA2 -RELATED"/>
    <property type="match status" value="1"/>
</dbReference>
<dbReference type="GO" id="GO:0006357">
    <property type="term" value="P:regulation of transcription by RNA polymerase II"/>
    <property type="evidence" value="ECO:0007669"/>
    <property type="project" value="InterPro"/>
</dbReference>
<dbReference type="GO" id="GO:0008270">
    <property type="term" value="F:zinc ion binding"/>
    <property type="evidence" value="ECO:0007669"/>
    <property type="project" value="UniProtKB-KW"/>
</dbReference>
<dbReference type="AlphaFoldDB" id="A0A2G5CAM6"/>
<evidence type="ECO:0000256" key="2">
    <source>
        <dbReference type="ARBA" id="ARBA00022723"/>
    </source>
</evidence>
<feature type="domain" description="Myb-like" evidence="12">
    <location>
        <begin position="125"/>
        <end position="168"/>
    </location>
</feature>
<dbReference type="SMART" id="SM00291">
    <property type="entry name" value="ZnF_ZZ"/>
    <property type="match status" value="1"/>
</dbReference>
<evidence type="ECO:0000256" key="4">
    <source>
        <dbReference type="ARBA" id="ARBA00022833"/>
    </source>
</evidence>
<feature type="domain" description="ZZ-type" evidence="13">
    <location>
        <begin position="62"/>
        <end position="118"/>
    </location>
</feature>
<dbReference type="PROSITE" id="PS51294">
    <property type="entry name" value="HTH_MYB"/>
    <property type="match status" value="1"/>
</dbReference>
<evidence type="ECO:0000256" key="3">
    <source>
        <dbReference type="ARBA" id="ARBA00022771"/>
    </source>
</evidence>
<feature type="domain" description="SANT" evidence="15">
    <location>
        <begin position="120"/>
        <end position="172"/>
    </location>
</feature>
<dbReference type="Gene3D" id="1.10.10.10">
    <property type="entry name" value="Winged helix-like DNA-binding domain superfamily/Winged helix DNA-binding domain"/>
    <property type="match status" value="1"/>
</dbReference>
<evidence type="ECO:0000313" key="17">
    <source>
        <dbReference type="EMBL" id="PIA28310.1"/>
    </source>
</evidence>
<keyword evidence="2" id="KW-0479">Metal-binding</keyword>
<evidence type="ECO:0000256" key="7">
    <source>
        <dbReference type="ARBA" id="ARBA00023163"/>
    </source>
</evidence>
<comment type="subcellular location">
    <subcellularLocation>
        <location evidence="1 9">Nucleus</location>
    </subcellularLocation>
</comment>
<dbReference type="PROSITE" id="PS51293">
    <property type="entry name" value="SANT"/>
    <property type="match status" value="1"/>
</dbReference>
<dbReference type="InterPro" id="IPR000433">
    <property type="entry name" value="Znf_ZZ"/>
</dbReference>
<feature type="domain" description="SWIRM" evidence="14">
    <location>
        <begin position="494"/>
        <end position="580"/>
    </location>
</feature>
<dbReference type="CDD" id="cd02335">
    <property type="entry name" value="ZZ_ADA2"/>
    <property type="match status" value="1"/>
</dbReference>
<dbReference type="GO" id="GO:0003682">
    <property type="term" value="F:chromatin binding"/>
    <property type="evidence" value="ECO:0007669"/>
    <property type="project" value="TreeGrafter"/>
</dbReference>
<dbReference type="Proteomes" id="UP000230069">
    <property type="component" value="Unassembled WGS sequence"/>
</dbReference>
<evidence type="ECO:0000256" key="6">
    <source>
        <dbReference type="ARBA" id="ARBA00023125"/>
    </source>
</evidence>
<dbReference type="InParanoid" id="A0A2G5CAM6"/>
<dbReference type="SMART" id="SM00717">
    <property type="entry name" value="SANT"/>
    <property type="match status" value="1"/>
</dbReference>
<dbReference type="FunCoup" id="A0A2G5CAM6">
    <property type="interactions" value="3715"/>
</dbReference>
<feature type="region of interest" description="Disordered" evidence="11">
    <location>
        <begin position="457"/>
        <end position="492"/>
    </location>
</feature>
<gene>
    <name evidence="17" type="ORF">AQUCO_07200158v1</name>
</gene>
<dbReference type="GO" id="GO:0003677">
    <property type="term" value="F:DNA binding"/>
    <property type="evidence" value="ECO:0007669"/>
    <property type="project" value="UniProtKB-KW"/>
</dbReference>
<evidence type="ECO:0000259" key="15">
    <source>
        <dbReference type="PROSITE" id="PS51293"/>
    </source>
</evidence>
<reference evidence="17 18" key="1">
    <citation type="submission" date="2017-09" db="EMBL/GenBank/DDBJ databases">
        <title>WGS assembly of Aquilegia coerulea Goldsmith.</title>
        <authorList>
            <person name="Hodges S."/>
            <person name="Kramer E."/>
            <person name="Nordborg M."/>
            <person name="Tomkins J."/>
            <person name="Borevitz J."/>
            <person name="Derieg N."/>
            <person name="Yan J."/>
            <person name="Mihaltcheva S."/>
            <person name="Hayes R.D."/>
            <person name="Rokhsar D."/>
        </authorList>
    </citation>
    <scope>NUCLEOTIDE SEQUENCE [LARGE SCALE GENOMIC DNA]</scope>
    <source>
        <strain evidence="18">cv. Goldsmith</strain>
    </source>
</reference>
<keyword evidence="3 10" id="KW-0863">Zinc-finger</keyword>
<name>A0A2G5CAM6_AQUCA</name>
<evidence type="ECO:0000256" key="8">
    <source>
        <dbReference type="ARBA" id="ARBA00023242"/>
    </source>
</evidence>
<dbReference type="InterPro" id="IPR041983">
    <property type="entry name" value="ADA2-like_ZZ"/>
</dbReference>
<dbReference type="SUPFAM" id="SSF57850">
    <property type="entry name" value="RING/U-box"/>
    <property type="match status" value="1"/>
</dbReference>
<dbReference type="OrthoDB" id="270417at2759"/>
<evidence type="ECO:0000256" key="11">
    <source>
        <dbReference type="SAM" id="MobiDB-lite"/>
    </source>
</evidence>
<dbReference type="CDD" id="cd00167">
    <property type="entry name" value="SANT"/>
    <property type="match status" value="1"/>
</dbReference>
<dbReference type="GO" id="GO:0006338">
    <property type="term" value="P:chromatin remodeling"/>
    <property type="evidence" value="ECO:0007669"/>
    <property type="project" value="TreeGrafter"/>
</dbReference>